<dbReference type="Gene3D" id="3.40.50.300">
    <property type="entry name" value="P-loop containing nucleotide triphosphate hydrolases"/>
    <property type="match status" value="1"/>
</dbReference>
<feature type="compositionally biased region" description="Polar residues" evidence="1">
    <location>
        <begin position="250"/>
        <end position="260"/>
    </location>
</feature>
<dbReference type="InterPro" id="IPR003593">
    <property type="entry name" value="AAA+_ATPase"/>
</dbReference>
<dbReference type="AlphaFoldDB" id="A0A1A6C0Z4"/>
<reference evidence="3 4" key="1">
    <citation type="journal article" date="2014" name="Genome Announc.">
        <title>Draft Genome Sequence of the Iron-Oxidizing, Acidophilic, and Halotolerant 'Thiobacillus prosperus' Type Strain DSM 5130.</title>
        <authorList>
            <person name="Ossandon F.J."/>
            <person name="Cardenas J.P."/>
            <person name="Corbett M."/>
            <person name="Quatrini R."/>
            <person name="Holmes D.S."/>
            <person name="Watkin E."/>
        </authorList>
    </citation>
    <scope>NUCLEOTIDE SEQUENCE [LARGE SCALE GENOMIC DNA]</scope>
    <source>
        <strain evidence="3 4">DSM 5130</strain>
    </source>
</reference>
<dbReference type="SUPFAM" id="SSF52540">
    <property type="entry name" value="P-loop containing nucleoside triphosphate hydrolases"/>
    <property type="match status" value="1"/>
</dbReference>
<dbReference type="GO" id="GO:0016887">
    <property type="term" value="F:ATP hydrolysis activity"/>
    <property type="evidence" value="ECO:0007669"/>
    <property type="project" value="InterPro"/>
</dbReference>
<feature type="domain" description="AAA+ ATPase" evidence="2">
    <location>
        <begin position="29"/>
        <end position="266"/>
    </location>
</feature>
<evidence type="ECO:0000313" key="4">
    <source>
        <dbReference type="Proteomes" id="UP000029273"/>
    </source>
</evidence>
<name>A0A1A6C0Z4_9GAMM</name>
<dbReference type="InterPro" id="IPR027417">
    <property type="entry name" value="P-loop_NTPase"/>
</dbReference>
<dbReference type="SMART" id="SM00382">
    <property type="entry name" value="AAA"/>
    <property type="match status" value="1"/>
</dbReference>
<keyword evidence="4" id="KW-1185">Reference proteome</keyword>
<evidence type="ECO:0000256" key="1">
    <source>
        <dbReference type="SAM" id="MobiDB-lite"/>
    </source>
</evidence>
<dbReference type="Pfam" id="PF13401">
    <property type="entry name" value="AAA_22"/>
    <property type="match status" value="1"/>
</dbReference>
<proteinExistence type="predicted"/>
<organism evidence="3 4">
    <name type="scientific">Acidihalobacter prosperus</name>
    <dbReference type="NCBI Taxonomy" id="160660"/>
    <lineage>
        <taxon>Bacteria</taxon>
        <taxon>Pseudomonadati</taxon>
        <taxon>Pseudomonadota</taxon>
        <taxon>Gammaproteobacteria</taxon>
        <taxon>Chromatiales</taxon>
        <taxon>Ectothiorhodospiraceae</taxon>
        <taxon>Acidihalobacter</taxon>
    </lineage>
</organism>
<gene>
    <name evidence="3" type="ORF">Thpro_022473</name>
</gene>
<accession>A0A1A6C0Z4</accession>
<dbReference type="Proteomes" id="UP000029273">
    <property type="component" value="Unassembled WGS sequence"/>
</dbReference>
<sequence length="314" mass="33718">MPLPMSEDYLDTPGLGMLRNVIRDYLAGHSPPIVIQGEPGAGKTALLRRLMRELGSDFDICSFAADRPAGAPSLHKTILRRWLPDGPLDASTRHLFQHLCDTPTARARLLLIDDAERLSRAEIKGVLGLKQALAHYGGIPLGLVLCGNATLEPRVAALAAEVTPNLLPVCLGLRPFTRQESEQLARNRGYEPSPTAMARLHRSSGGLPGQLVHQLGDTGRRHTPGTRLLRLLRLFAVGAIAAALLLPSSPRSDATRTQSIPLPPETASAQPSTGTAGSDIRRPYAYGRAPGALSRYSAGELNPATAQHYTDRPN</sequence>
<dbReference type="EMBL" id="JQSG02000006">
    <property type="protein sequence ID" value="OBS08223.1"/>
    <property type="molecule type" value="Genomic_DNA"/>
</dbReference>
<protein>
    <recommendedName>
        <fullName evidence="2">AAA+ ATPase domain-containing protein</fullName>
    </recommendedName>
</protein>
<feature type="region of interest" description="Disordered" evidence="1">
    <location>
        <begin position="250"/>
        <end position="285"/>
    </location>
</feature>
<evidence type="ECO:0000259" key="2">
    <source>
        <dbReference type="SMART" id="SM00382"/>
    </source>
</evidence>
<dbReference type="InterPro" id="IPR049945">
    <property type="entry name" value="AAA_22"/>
</dbReference>
<feature type="compositionally biased region" description="Polar residues" evidence="1">
    <location>
        <begin position="267"/>
        <end position="276"/>
    </location>
</feature>
<evidence type="ECO:0000313" key="3">
    <source>
        <dbReference type="EMBL" id="OBS08223.1"/>
    </source>
</evidence>
<feature type="region of interest" description="Disordered" evidence="1">
    <location>
        <begin position="295"/>
        <end position="314"/>
    </location>
</feature>
<comment type="caution">
    <text evidence="3">The sequence shown here is derived from an EMBL/GenBank/DDBJ whole genome shotgun (WGS) entry which is preliminary data.</text>
</comment>